<comment type="caution">
    <text evidence="2">The sequence shown here is derived from an EMBL/GenBank/DDBJ whole genome shotgun (WGS) entry which is preliminary data.</text>
</comment>
<sequence length="165" mass="19115">MTQRKPPGMSFETWTEQQVQHADRAGAFDNLEGAGKPIPSLGAPHDPDWWTKSLIKREGIPAEELLPEPLKLRREIEHLPETVKGLWKEQQVRDLVEGINKRVTEWIRFGTGPWVAVTHVDVEKVVADWREFREARRQHQAAEATAAAKREAERKPWWRRALFGE</sequence>
<dbReference type="EMBL" id="JBHLTC010000012">
    <property type="protein sequence ID" value="MFC0624518.1"/>
    <property type="molecule type" value="Genomic_DNA"/>
</dbReference>
<name>A0ABV6QIX2_9ACTN</name>
<organism evidence="2 3">
    <name type="scientific">Kribbella deserti</name>
    <dbReference type="NCBI Taxonomy" id="1926257"/>
    <lineage>
        <taxon>Bacteria</taxon>
        <taxon>Bacillati</taxon>
        <taxon>Actinomycetota</taxon>
        <taxon>Actinomycetes</taxon>
        <taxon>Propionibacteriales</taxon>
        <taxon>Kribbellaceae</taxon>
        <taxon>Kribbella</taxon>
    </lineage>
</organism>
<proteinExistence type="predicted"/>
<evidence type="ECO:0000313" key="3">
    <source>
        <dbReference type="Proteomes" id="UP001589890"/>
    </source>
</evidence>
<dbReference type="RefSeq" id="WP_380045982.1">
    <property type="nucleotide sequence ID" value="NZ_JBHLTC010000012.1"/>
</dbReference>
<reference evidence="2 3" key="1">
    <citation type="submission" date="2024-09" db="EMBL/GenBank/DDBJ databases">
        <authorList>
            <person name="Sun Q."/>
            <person name="Mori K."/>
        </authorList>
    </citation>
    <scope>NUCLEOTIDE SEQUENCE [LARGE SCALE GENOMIC DNA]</scope>
    <source>
        <strain evidence="2 3">CGMCC 1.15906</strain>
    </source>
</reference>
<evidence type="ECO:0000259" key="1">
    <source>
        <dbReference type="Pfam" id="PF09350"/>
    </source>
</evidence>
<gene>
    <name evidence="2" type="ORF">ACFFGN_10635</name>
</gene>
<keyword evidence="3" id="KW-1185">Reference proteome</keyword>
<dbReference type="Proteomes" id="UP001589890">
    <property type="component" value="Unassembled WGS sequence"/>
</dbReference>
<protein>
    <submittedName>
        <fullName evidence="2">DUF1992 domain-containing protein</fullName>
    </submittedName>
</protein>
<accession>A0ABV6QIX2</accession>
<dbReference type="InterPro" id="IPR018961">
    <property type="entry name" value="DnaJ_homolog_subfam-C_membr-28"/>
</dbReference>
<dbReference type="Pfam" id="PF09350">
    <property type="entry name" value="DJC28_CD"/>
    <property type="match status" value="1"/>
</dbReference>
<feature type="domain" description="DnaJ homologue subfamily C member 28 conserved" evidence="1">
    <location>
        <begin position="14"/>
        <end position="83"/>
    </location>
</feature>
<evidence type="ECO:0000313" key="2">
    <source>
        <dbReference type="EMBL" id="MFC0624518.1"/>
    </source>
</evidence>